<accession>A0A2P4UJR8</accession>
<dbReference type="GO" id="GO:0016747">
    <property type="term" value="F:acyltransferase activity, transferring groups other than amino-acyl groups"/>
    <property type="evidence" value="ECO:0007669"/>
    <property type="project" value="InterPro"/>
</dbReference>
<protein>
    <recommendedName>
        <fullName evidence="1">N-acetyltransferase domain-containing protein</fullName>
    </recommendedName>
</protein>
<sequence>MTARVVTYDDRPDLWTRLPELFDGVWPEYNLHGDVMSGGRWKRMHDDFGRFQLVLHDAAADDVLAAARAVPIAWDGADATLGTGLDAAIVASFAARDAGTPPTALCAIGIEVPPRHRRRGLAGRMLGELRDLARQHGFGAVVVPVRPTWKERYPLTPIERYARWRRDDGTPFDPWIRAHVRAGGRIGPALPRSSRITGTVAEWRAWTGLAFPDDGPYVFPHGLAPLRVDHARDAGEYWEPNVWVVHPLDEGNAP</sequence>
<evidence type="ECO:0000313" key="2">
    <source>
        <dbReference type="EMBL" id="POM25294.1"/>
    </source>
</evidence>
<dbReference type="EMBL" id="MTBP01000002">
    <property type="protein sequence ID" value="POM25294.1"/>
    <property type="molecule type" value="Genomic_DNA"/>
</dbReference>
<dbReference type="RefSeq" id="WP_103564310.1">
    <property type="nucleotide sequence ID" value="NZ_MTBP01000002.1"/>
</dbReference>
<dbReference type="InterPro" id="IPR016181">
    <property type="entry name" value="Acyl_CoA_acyltransferase"/>
</dbReference>
<evidence type="ECO:0000259" key="1">
    <source>
        <dbReference type="Pfam" id="PF00583"/>
    </source>
</evidence>
<proteinExistence type="predicted"/>
<dbReference type="Proteomes" id="UP000242367">
    <property type="component" value="Unassembled WGS sequence"/>
</dbReference>
<dbReference type="AlphaFoldDB" id="A0A2P4UJR8"/>
<dbReference type="Gene3D" id="3.40.630.30">
    <property type="match status" value="1"/>
</dbReference>
<dbReference type="CDD" id="cd04301">
    <property type="entry name" value="NAT_SF"/>
    <property type="match status" value="1"/>
</dbReference>
<gene>
    <name evidence="2" type="ORF">BTM25_39380</name>
</gene>
<keyword evidence="3" id="KW-1185">Reference proteome</keyword>
<organism evidence="2 3">
    <name type="scientific">Actinomadura rubteroloni</name>
    <dbReference type="NCBI Taxonomy" id="1926885"/>
    <lineage>
        <taxon>Bacteria</taxon>
        <taxon>Bacillati</taxon>
        <taxon>Actinomycetota</taxon>
        <taxon>Actinomycetes</taxon>
        <taxon>Streptosporangiales</taxon>
        <taxon>Thermomonosporaceae</taxon>
        <taxon>Actinomadura</taxon>
    </lineage>
</organism>
<evidence type="ECO:0000313" key="3">
    <source>
        <dbReference type="Proteomes" id="UP000242367"/>
    </source>
</evidence>
<dbReference type="Pfam" id="PF00583">
    <property type="entry name" value="Acetyltransf_1"/>
    <property type="match status" value="1"/>
</dbReference>
<dbReference type="SUPFAM" id="SSF55729">
    <property type="entry name" value="Acyl-CoA N-acyltransferases (Nat)"/>
    <property type="match status" value="1"/>
</dbReference>
<name>A0A2P4UJR8_9ACTN</name>
<dbReference type="InterPro" id="IPR000182">
    <property type="entry name" value="GNAT_dom"/>
</dbReference>
<reference evidence="2 3" key="1">
    <citation type="journal article" date="2017" name="Chemistry">
        <title>Isolation, Biosynthesis and Chemical Modifications of Rubterolones A-F: Rare Tropolone Alkaloids from Actinomadura sp. 5-2.</title>
        <authorList>
            <person name="Guo H."/>
            <person name="Benndorf R."/>
            <person name="Leichnitz D."/>
            <person name="Klassen J.L."/>
            <person name="Vollmers J."/>
            <person name="Gorls H."/>
            <person name="Steinacker M."/>
            <person name="Weigel C."/>
            <person name="Dahse H.M."/>
            <person name="Kaster A.K."/>
            <person name="de Beer Z.W."/>
            <person name="Poulsen M."/>
            <person name="Beemelmanns C."/>
        </authorList>
    </citation>
    <scope>NUCLEOTIDE SEQUENCE [LARGE SCALE GENOMIC DNA]</scope>
    <source>
        <strain evidence="2 3">5-2</strain>
    </source>
</reference>
<feature type="domain" description="N-acetyltransferase" evidence="1">
    <location>
        <begin position="89"/>
        <end position="145"/>
    </location>
</feature>
<comment type="caution">
    <text evidence="2">The sequence shown here is derived from an EMBL/GenBank/DDBJ whole genome shotgun (WGS) entry which is preliminary data.</text>
</comment>